<keyword evidence="3" id="KW-1185">Reference proteome</keyword>
<reference evidence="2 3" key="1">
    <citation type="submission" date="2018-07" db="EMBL/GenBank/DDBJ databases">
        <title>Genome analysis of Runella aurantiaca.</title>
        <authorList>
            <person name="Yang X."/>
        </authorList>
    </citation>
    <scope>NUCLEOTIDE SEQUENCE [LARGE SCALE GENOMIC DNA]</scope>
    <source>
        <strain evidence="2 3">YX9</strain>
    </source>
</reference>
<feature type="domain" description="HTH cro/C1-type" evidence="1">
    <location>
        <begin position="32"/>
        <end position="70"/>
    </location>
</feature>
<sequence length="71" mass="8687">MELVTQTTLQKIVNEYEERTALKFKPDERFYERIEINPKRFWQLVKGKKRPTYDEAVNLTKYFDLPLTDLF</sequence>
<organism evidence="2 3">
    <name type="scientific">Runella aurantiaca</name>
    <dbReference type="NCBI Taxonomy" id="2282308"/>
    <lineage>
        <taxon>Bacteria</taxon>
        <taxon>Pseudomonadati</taxon>
        <taxon>Bacteroidota</taxon>
        <taxon>Cytophagia</taxon>
        <taxon>Cytophagales</taxon>
        <taxon>Spirosomataceae</taxon>
        <taxon>Runella</taxon>
    </lineage>
</organism>
<dbReference type="OrthoDB" id="965585at2"/>
<dbReference type="Proteomes" id="UP000253141">
    <property type="component" value="Unassembled WGS sequence"/>
</dbReference>
<dbReference type="EMBL" id="QPIW01000004">
    <property type="protein sequence ID" value="RDB06531.1"/>
    <property type="molecule type" value="Genomic_DNA"/>
</dbReference>
<name>A0A369I9V2_9BACT</name>
<dbReference type="AlphaFoldDB" id="A0A369I9V2"/>
<evidence type="ECO:0000313" key="2">
    <source>
        <dbReference type="EMBL" id="RDB06531.1"/>
    </source>
</evidence>
<accession>A0A369I9V2</accession>
<comment type="caution">
    <text evidence="2">The sequence shown here is derived from an EMBL/GenBank/DDBJ whole genome shotgun (WGS) entry which is preliminary data.</text>
</comment>
<dbReference type="PROSITE" id="PS50943">
    <property type="entry name" value="HTH_CROC1"/>
    <property type="match status" value="1"/>
</dbReference>
<dbReference type="RefSeq" id="WP_114460432.1">
    <property type="nucleotide sequence ID" value="NZ_QPIW01000004.1"/>
</dbReference>
<gene>
    <name evidence="2" type="ORF">DVG78_07240</name>
</gene>
<dbReference type="InterPro" id="IPR001387">
    <property type="entry name" value="Cro/C1-type_HTH"/>
</dbReference>
<evidence type="ECO:0000259" key="1">
    <source>
        <dbReference type="PROSITE" id="PS50943"/>
    </source>
</evidence>
<protein>
    <recommendedName>
        <fullName evidence="1">HTH cro/C1-type domain-containing protein</fullName>
    </recommendedName>
</protein>
<proteinExistence type="predicted"/>
<evidence type="ECO:0000313" key="3">
    <source>
        <dbReference type="Proteomes" id="UP000253141"/>
    </source>
</evidence>